<reference evidence="6" key="2">
    <citation type="submission" date="2025-08" db="UniProtKB">
        <authorList>
            <consortium name="RefSeq"/>
        </authorList>
    </citation>
    <scope>IDENTIFICATION</scope>
    <source>
        <tissue evidence="6">Young leaves</tissue>
    </source>
</reference>
<dbReference type="GeneID" id="113874482"/>
<feature type="domain" description="SHSP" evidence="4">
    <location>
        <begin position="40"/>
        <end position="155"/>
    </location>
</feature>
<evidence type="ECO:0000313" key="6">
    <source>
        <dbReference type="RefSeq" id="XP_027368505.1"/>
    </source>
</evidence>
<dbReference type="OrthoDB" id="1431247at2759"/>
<dbReference type="InterPro" id="IPR002068">
    <property type="entry name" value="A-crystallin/Hsp20_dom"/>
</dbReference>
<evidence type="ECO:0000259" key="4">
    <source>
        <dbReference type="PROSITE" id="PS01031"/>
    </source>
</evidence>
<sequence>MSSAVPTTPTISVCVPGKITFGSSTGPVPPEALSALSAVGTLSFSRFGIDWKETSLEHVFKMDVPGIKKDAVSVALEDGRVLHISGERKRELHEKIDKWHREERSNGQFDRKFTLPNNANVDEIKAAMEDGVLTVTMPKVEFHDKNVIRTIDISS</sequence>
<dbReference type="PROSITE" id="PS01031">
    <property type="entry name" value="SHSP"/>
    <property type="match status" value="1"/>
</dbReference>
<keyword evidence="1" id="KW-0346">Stress response</keyword>
<organism evidence="5 6">
    <name type="scientific">Abrus precatorius</name>
    <name type="common">Indian licorice</name>
    <name type="synonym">Glycine abrus</name>
    <dbReference type="NCBI Taxonomy" id="3816"/>
    <lineage>
        <taxon>Eukaryota</taxon>
        <taxon>Viridiplantae</taxon>
        <taxon>Streptophyta</taxon>
        <taxon>Embryophyta</taxon>
        <taxon>Tracheophyta</taxon>
        <taxon>Spermatophyta</taxon>
        <taxon>Magnoliopsida</taxon>
        <taxon>eudicotyledons</taxon>
        <taxon>Gunneridae</taxon>
        <taxon>Pentapetalae</taxon>
        <taxon>rosids</taxon>
        <taxon>fabids</taxon>
        <taxon>Fabales</taxon>
        <taxon>Fabaceae</taxon>
        <taxon>Papilionoideae</taxon>
        <taxon>50 kb inversion clade</taxon>
        <taxon>NPAAA clade</taxon>
        <taxon>indigoferoid/millettioid clade</taxon>
        <taxon>Abreae</taxon>
        <taxon>Abrus</taxon>
    </lineage>
</organism>
<dbReference type="PANTHER" id="PTHR11527">
    <property type="entry name" value="HEAT-SHOCK PROTEIN 20 FAMILY MEMBER"/>
    <property type="match status" value="1"/>
</dbReference>
<evidence type="ECO:0000256" key="1">
    <source>
        <dbReference type="ARBA" id="ARBA00023016"/>
    </source>
</evidence>
<dbReference type="Proteomes" id="UP000694853">
    <property type="component" value="Unplaced"/>
</dbReference>
<comment type="similarity">
    <text evidence="2 3">Belongs to the small heat shock protein (HSP20) family.</text>
</comment>
<dbReference type="Pfam" id="PF00011">
    <property type="entry name" value="HSP20"/>
    <property type="match status" value="1"/>
</dbReference>
<dbReference type="InterPro" id="IPR008978">
    <property type="entry name" value="HSP20-like_chaperone"/>
</dbReference>
<keyword evidence="5" id="KW-1185">Reference proteome</keyword>
<dbReference type="KEGG" id="aprc:113874482"/>
<dbReference type="AlphaFoldDB" id="A0A8B8MIU8"/>
<dbReference type="CDD" id="cd06472">
    <property type="entry name" value="ACD_ScHsp26_like"/>
    <property type="match status" value="1"/>
</dbReference>
<name>A0A8B8MIU8_ABRPR</name>
<proteinExistence type="inferred from homology"/>
<dbReference type="SUPFAM" id="SSF49764">
    <property type="entry name" value="HSP20-like chaperones"/>
    <property type="match status" value="1"/>
</dbReference>
<dbReference type="RefSeq" id="XP_027368505.1">
    <property type="nucleotide sequence ID" value="XM_027512704.1"/>
</dbReference>
<gene>
    <name evidence="6" type="primary">LOC113874482</name>
</gene>
<dbReference type="InterPro" id="IPR031107">
    <property type="entry name" value="Small_HSP"/>
</dbReference>
<protein>
    <submittedName>
        <fullName evidence="6">16.9 kDa class I heat shock protein 3-like</fullName>
    </submittedName>
</protein>
<evidence type="ECO:0000313" key="5">
    <source>
        <dbReference type="Proteomes" id="UP000694853"/>
    </source>
</evidence>
<evidence type="ECO:0000256" key="2">
    <source>
        <dbReference type="PROSITE-ProRule" id="PRU00285"/>
    </source>
</evidence>
<dbReference type="Gene3D" id="2.60.40.790">
    <property type="match status" value="1"/>
</dbReference>
<evidence type="ECO:0000256" key="3">
    <source>
        <dbReference type="RuleBase" id="RU003616"/>
    </source>
</evidence>
<reference evidence="5" key="1">
    <citation type="journal article" date="2019" name="Toxins">
        <title>Detection of Abrin-Like and Prepropulchellin-Like Toxin Genes and Transcripts Using Whole Genome Sequencing and Full-Length Transcript Sequencing of Abrus precatorius.</title>
        <authorList>
            <person name="Hovde B.T."/>
            <person name="Daligault H.E."/>
            <person name="Hanschen E.R."/>
            <person name="Kunde Y.A."/>
            <person name="Johnson M.B."/>
            <person name="Starkenburg S.R."/>
            <person name="Johnson S.L."/>
        </authorList>
    </citation>
    <scope>NUCLEOTIDE SEQUENCE [LARGE SCALE GENOMIC DNA]</scope>
</reference>
<accession>A0A8B8MIU8</accession>